<feature type="domain" description="Transposase InsH N-terminal" evidence="2">
    <location>
        <begin position="20"/>
        <end position="111"/>
    </location>
</feature>
<organism evidence="3 4">
    <name type="scientific">Bacteroides fragilis</name>
    <dbReference type="NCBI Taxonomy" id="817"/>
    <lineage>
        <taxon>Bacteria</taxon>
        <taxon>Pseudomonadati</taxon>
        <taxon>Bacteroidota</taxon>
        <taxon>Bacteroidia</taxon>
        <taxon>Bacteroidales</taxon>
        <taxon>Bacteroidaceae</taxon>
        <taxon>Bacteroides</taxon>
    </lineage>
</organism>
<gene>
    <name evidence="3" type="ORF">FOC69_03630</name>
</gene>
<evidence type="ECO:0000259" key="1">
    <source>
        <dbReference type="Pfam" id="PF01609"/>
    </source>
</evidence>
<dbReference type="PANTHER" id="PTHR35604">
    <property type="entry name" value="TRANSPOSASE INSH FOR INSERTION SEQUENCE ELEMENT IS5A-RELATED"/>
    <property type="match status" value="1"/>
</dbReference>
<dbReference type="InterPro" id="IPR047629">
    <property type="entry name" value="IS1182_transpos"/>
</dbReference>
<accession>A0AAP9NAT3</accession>
<evidence type="ECO:0000259" key="2">
    <source>
        <dbReference type="Pfam" id="PF05598"/>
    </source>
</evidence>
<dbReference type="Proteomes" id="UP000501467">
    <property type="component" value="Chromosome"/>
</dbReference>
<dbReference type="PANTHER" id="PTHR35604:SF2">
    <property type="entry name" value="TRANSPOSASE INSH FOR INSERTION SEQUENCE ELEMENT IS5A-RELATED"/>
    <property type="match status" value="1"/>
</dbReference>
<name>A0AAP9NAT3_BACFG</name>
<dbReference type="NCBIfam" id="NF033551">
    <property type="entry name" value="transpos_IS1182"/>
    <property type="match status" value="1"/>
</dbReference>
<dbReference type="InterPro" id="IPR002559">
    <property type="entry name" value="Transposase_11"/>
</dbReference>
<feature type="domain" description="Transposase IS4-like" evidence="1">
    <location>
        <begin position="240"/>
        <end position="475"/>
    </location>
</feature>
<dbReference type="Pfam" id="PF01609">
    <property type="entry name" value="DDE_Tnp_1"/>
    <property type="match status" value="1"/>
</dbReference>
<dbReference type="GO" id="GO:0004803">
    <property type="term" value="F:transposase activity"/>
    <property type="evidence" value="ECO:0007669"/>
    <property type="project" value="InterPro"/>
</dbReference>
<sequence>MLALQERLAFSDYSSLYDLIIPQDNLLRRINSLIDFSFVYDELVSKYCPDNGRIAESPVRMFKYLLLKTIYDLSDIDVVERSRYDMSFKYFLGMVPEEDVIEASSLCKFRKLRLKDTDLLNLLINKTVTLAIEKGIIKSTSVIVDATHTGSRSNPHSPIEILKLRSKQLRKCLYEVDEKIKEVLPEKNSDDVLEHELTYTQTLIDTLKEQETFVCIPKIKEKLNLLKETLDDIRDHYTVSEDEDARIGHKSEESSFFGYKTHIGMTQERIITAAVITSGEKGDGPQLPALIEQSRKNGIDVQTVIGDSAYSGKDNLEKARDEHFELVAKLNPSISQGFRKEEGKFDYNKDAGMFVCPAGHIAIRRAKQGRKNGAWNQAYTYYFDVHKCQCCSKREGCYKPGAKSKTYSVPIKTDEQQQQIEFQQTERFKEKAAERYKIEAKNAELKQVYGYDRAQSYGLSCMKMQGAMAIFAANLKRILKFS</sequence>
<evidence type="ECO:0000313" key="4">
    <source>
        <dbReference type="Proteomes" id="UP000501467"/>
    </source>
</evidence>
<dbReference type="GO" id="GO:0003677">
    <property type="term" value="F:DNA binding"/>
    <property type="evidence" value="ECO:0007669"/>
    <property type="project" value="InterPro"/>
</dbReference>
<reference evidence="3 4" key="1">
    <citation type="submission" date="2020-05" db="EMBL/GenBank/DDBJ databases">
        <title>FDA dAtabase for Regulatory Grade micrObial Sequences (FDA-ARGOS): Supporting development and validation of Infectious Disease Dx tests.</title>
        <authorList>
            <person name="Bojja K."/>
            <person name="Kessler A."/>
            <person name="Tallon L."/>
            <person name="Sadzewicz L."/>
            <person name="Zhao X."/>
            <person name="Vavikolanu K."/>
            <person name="Mehta A."/>
            <person name="Aluvathingal J."/>
            <person name="Nadendla S."/>
            <person name="Myers T."/>
            <person name="Yan Y."/>
            <person name="Sichtig H."/>
        </authorList>
    </citation>
    <scope>NUCLEOTIDE SEQUENCE [LARGE SCALE GENOMIC DNA]</scope>
    <source>
        <strain evidence="3 4">FDAARGOS_763</strain>
    </source>
</reference>
<dbReference type="GO" id="GO:0006313">
    <property type="term" value="P:DNA transposition"/>
    <property type="evidence" value="ECO:0007669"/>
    <property type="project" value="InterPro"/>
</dbReference>
<dbReference type="RefSeq" id="WP_065739712.1">
    <property type="nucleotide sequence ID" value="NZ_CP018937.1"/>
</dbReference>
<evidence type="ECO:0000313" key="3">
    <source>
        <dbReference type="EMBL" id="QKH83494.1"/>
    </source>
</evidence>
<dbReference type="Pfam" id="PF05598">
    <property type="entry name" value="DUF772"/>
    <property type="match status" value="1"/>
</dbReference>
<proteinExistence type="predicted"/>
<dbReference type="InterPro" id="IPR008490">
    <property type="entry name" value="Transposase_InsH_N"/>
</dbReference>
<dbReference type="AlphaFoldDB" id="A0AAP9NAT3"/>
<dbReference type="EMBL" id="CP054003">
    <property type="protein sequence ID" value="QKH83494.1"/>
    <property type="molecule type" value="Genomic_DNA"/>
</dbReference>
<protein>
    <submittedName>
        <fullName evidence="3">IS1182 family transposase</fullName>
    </submittedName>
</protein>